<proteinExistence type="predicted"/>
<protein>
    <submittedName>
        <fullName evidence="2">FdtA/QdtA family cupin domain-containing protein</fullName>
    </submittedName>
</protein>
<accession>A0ABQ6PFH3</accession>
<evidence type="ECO:0000259" key="1">
    <source>
        <dbReference type="Pfam" id="PF05523"/>
    </source>
</evidence>
<dbReference type="RefSeq" id="WP_407877472.1">
    <property type="nucleotide sequence ID" value="NZ_BTHG01000004.1"/>
</dbReference>
<dbReference type="InterPro" id="IPR011051">
    <property type="entry name" value="RmlC_Cupin_sf"/>
</dbReference>
<dbReference type="CDD" id="cd20292">
    <property type="entry name" value="cupin_QdtA-like"/>
    <property type="match status" value="1"/>
</dbReference>
<dbReference type="Proteomes" id="UP001628164">
    <property type="component" value="Unassembled WGS sequence"/>
</dbReference>
<dbReference type="Gene3D" id="2.60.120.10">
    <property type="entry name" value="Jelly Rolls"/>
    <property type="match status" value="1"/>
</dbReference>
<dbReference type="SUPFAM" id="SSF51182">
    <property type="entry name" value="RmlC-like cupins"/>
    <property type="match status" value="1"/>
</dbReference>
<comment type="caution">
    <text evidence="2">The sequence shown here is derived from an EMBL/GenBank/DDBJ whole genome shotgun (WGS) entry which is preliminary data.</text>
</comment>
<dbReference type="Pfam" id="PF05523">
    <property type="entry name" value="FdtA"/>
    <property type="match status" value="1"/>
</dbReference>
<evidence type="ECO:0000313" key="3">
    <source>
        <dbReference type="Proteomes" id="UP001628164"/>
    </source>
</evidence>
<reference evidence="2 3" key="1">
    <citation type="journal article" date="2024" name="Dis. Aquat. Organ.">
        <title>Francisella sciaenopsi sp. nov. isolated from diseased red drum Sciaenops ocellatus in Florida, USA.</title>
        <authorList>
            <person name="Kawahara M."/>
            <person name="Cody T.T."/>
            <person name="Yanong R.P.E."/>
            <person name="Henderson E."/>
            <person name="Yazdi Z."/>
            <person name="Soto E."/>
        </authorList>
    </citation>
    <scope>NUCLEOTIDE SEQUENCE [LARGE SCALE GENOMIC DNA]</scope>
    <source>
        <strain evidence="2 3">R22-20-7</strain>
    </source>
</reference>
<name>A0ABQ6PFH3_9GAMM</name>
<organism evidence="2 3">
    <name type="scientific">Francisella sciaenopsi</name>
    <dbReference type="NCBI Taxonomy" id="3055034"/>
    <lineage>
        <taxon>Bacteria</taxon>
        <taxon>Pseudomonadati</taxon>
        <taxon>Pseudomonadota</taxon>
        <taxon>Gammaproteobacteria</taxon>
        <taxon>Thiotrichales</taxon>
        <taxon>Francisellaceae</taxon>
        <taxon>Francisella</taxon>
    </lineage>
</organism>
<feature type="domain" description="Sugar 3,4-ketoisomerase QdtA cupin" evidence="1">
    <location>
        <begin position="2"/>
        <end position="130"/>
    </location>
</feature>
<dbReference type="InterPro" id="IPR014710">
    <property type="entry name" value="RmlC-like_jellyroll"/>
</dbReference>
<sequence>MSIKMLKFNAIGDERGSLISLEQNKIIPFDIKRMYYIFDTKSDVRRGFHAHRNLQQVLICVSGSCKILVDNGSEKEVISLKSPDEGLLISGLVWREMFDFSADCVLVVLANEFYNENDYIRDYKTFLKEVSSEKN</sequence>
<evidence type="ECO:0000313" key="2">
    <source>
        <dbReference type="EMBL" id="GMN89706.1"/>
    </source>
</evidence>
<dbReference type="InterPro" id="IPR008894">
    <property type="entry name" value="QdtA_cupin_dom"/>
</dbReference>
<dbReference type="EMBL" id="BTHG01000004">
    <property type="protein sequence ID" value="GMN89706.1"/>
    <property type="molecule type" value="Genomic_DNA"/>
</dbReference>
<keyword evidence="3" id="KW-1185">Reference proteome</keyword>
<gene>
    <name evidence="2" type="ORF">fsci_11920</name>
</gene>